<feature type="compositionally biased region" description="Basic and acidic residues" evidence="1">
    <location>
        <begin position="43"/>
        <end position="58"/>
    </location>
</feature>
<gene>
    <name evidence="2" type="ORF">V2J18_18515</name>
</gene>
<organism evidence="2 3">
    <name type="scientific">Lysobacter firmicutimachus</name>
    <dbReference type="NCBI Taxonomy" id="1792846"/>
    <lineage>
        <taxon>Bacteria</taxon>
        <taxon>Pseudomonadati</taxon>
        <taxon>Pseudomonadota</taxon>
        <taxon>Gammaproteobacteria</taxon>
        <taxon>Lysobacterales</taxon>
        <taxon>Lysobacteraceae</taxon>
        <taxon>Lysobacter</taxon>
    </lineage>
</organism>
<proteinExistence type="predicted"/>
<keyword evidence="3" id="KW-1185">Reference proteome</keyword>
<dbReference type="Proteomes" id="UP001387215">
    <property type="component" value="Unassembled WGS sequence"/>
</dbReference>
<evidence type="ECO:0000256" key="1">
    <source>
        <dbReference type="SAM" id="MobiDB-lite"/>
    </source>
</evidence>
<accession>A0ABU8D8N3</accession>
<dbReference type="EMBL" id="JBANDL010000002">
    <property type="protein sequence ID" value="MEI2456653.1"/>
    <property type="molecule type" value="Genomic_DNA"/>
</dbReference>
<dbReference type="RefSeq" id="WP_141233501.1">
    <property type="nucleotide sequence ID" value="NZ_JBANDL010000002.1"/>
</dbReference>
<evidence type="ECO:0000313" key="3">
    <source>
        <dbReference type="Proteomes" id="UP001387215"/>
    </source>
</evidence>
<sequence length="106" mass="12405">MHAREYRGVAKPSMNESGARRSRMRRHLPNAADAHPKSFQVPARRDTKARREPREATRRPNAHACRMRAAAMFYVRAARRPSAQSPNTMQRERRCDCECRRETAMR</sequence>
<name>A0ABU8D8N3_9GAMM</name>
<comment type="caution">
    <text evidence="2">The sequence shown here is derived from an EMBL/GenBank/DDBJ whole genome shotgun (WGS) entry which is preliminary data.</text>
</comment>
<feature type="region of interest" description="Disordered" evidence="1">
    <location>
        <begin position="1"/>
        <end position="65"/>
    </location>
</feature>
<reference evidence="2 3" key="1">
    <citation type="submission" date="2024-02" db="EMBL/GenBank/DDBJ databases">
        <title>Lysobacter Genome Sequencing and Mining.</title>
        <authorList>
            <person name="Bierman J."/>
            <person name="Walker M.C."/>
        </authorList>
    </citation>
    <scope>NUCLEOTIDE SEQUENCE [LARGE SCALE GENOMIC DNA]</scope>
    <source>
        <strain evidence="2 3">PB6250</strain>
    </source>
</reference>
<protein>
    <submittedName>
        <fullName evidence="2">Uncharacterized protein</fullName>
    </submittedName>
</protein>
<evidence type="ECO:0000313" key="2">
    <source>
        <dbReference type="EMBL" id="MEI2456653.1"/>
    </source>
</evidence>